<dbReference type="Pfam" id="PF00651">
    <property type="entry name" value="BTB"/>
    <property type="match status" value="1"/>
</dbReference>
<proteinExistence type="predicted"/>
<protein>
    <recommendedName>
        <fullName evidence="1">BTB domain-containing protein</fullName>
    </recommendedName>
</protein>
<accession>A0A9Q0LDU5</accession>
<evidence type="ECO:0000259" key="1">
    <source>
        <dbReference type="PROSITE" id="PS50097"/>
    </source>
</evidence>
<dbReference type="Gene3D" id="3.30.710.10">
    <property type="entry name" value="Potassium Channel Kv1.1, Chain A"/>
    <property type="match status" value="1"/>
</dbReference>
<dbReference type="InterPro" id="IPR000210">
    <property type="entry name" value="BTB/POZ_dom"/>
</dbReference>
<evidence type="ECO:0000313" key="3">
    <source>
        <dbReference type="Proteomes" id="UP001149090"/>
    </source>
</evidence>
<dbReference type="EMBL" id="JAPDFW010000089">
    <property type="protein sequence ID" value="KAJ5071361.1"/>
    <property type="molecule type" value="Genomic_DNA"/>
</dbReference>
<evidence type="ECO:0000313" key="2">
    <source>
        <dbReference type="EMBL" id="KAJ5071361.1"/>
    </source>
</evidence>
<gene>
    <name evidence="2" type="ORF">M0811_10423</name>
</gene>
<organism evidence="2 3">
    <name type="scientific">Anaeramoeba ignava</name>
    <name type="common">Anaerobic marine amoeba</name>
    <dbReference type="NCBI Taxonomy" id="1746090"/>
    <lineage>
        <taxon>Eukaryota</taxon>
        <taxon>Metamonada</taxon>
        <taxon>Anaeramoebidae</taxon>
        <taxon>Anaeramoeba</taxon>
    </lineage>
</organism>
<dbReference type="Proteomes" id="UP001149090">
    <property type="component" value="Unassembled WGS sequence"/>
</dbReference>
<dbReference type="OrthoDB" id="6359816at2759"/>
<keyword evidence="3" id="KW-1185">Reference proteome</keyword>
<name>A0A9Q0LDU5_ANAIG</name>
<sequence>MNSCEKIDEMEKIVDFLIGKGIDPNVYDLNNKMPSDYTRNPLLKLAFQTGSSFYDDFKGIFKRKELTDFQISKYLVHRFLIEYRTGKKAEIADHILKKYSRENIKKFLLWVYNGIMKKEDQILLKPIFDEFGIDQQNKRSFKEDIKQLYYDQDGKDFVIEVCEKEVRVHKFILEARSQLFREMFILVQDDSNRSKDFTEKSFNAINLLIKFLYFDEITSNDFLISKNRKANQKFLEEFDLNFFQDFFQLNKNSKLLFYKAKFHQ</sequence>
<reference evidence="2" key="1">
    <citation type="submission" date="2022-10" db="EMBL/GenBank/DDBJ databases">
        <title>Novel sulphate-reducing endosymbionts in the free-living metamonad Anaeramoeba.</title>
        <authorList>
            <person name="Jerlstrom-Hultqvist J."/>
            <person name="Cepicka I."/>
            <person name="Gallot-Lavallee L."/>
            <person name="Salas-Leiva D."/>
            <person name="Curtis B.A."/>
            <person name="Zahonova K."/>
            <person name="Pipaliya S."/>
            <person name="Dacks J."/>
            <person name="Roger A.J."/>
        </authorList>
    </citation>
    <scope>NUCLEOTIDE SEQUENCE</scope>
    <source>
        <strain evidence="2">BMAN</strain>
    </source>
</reference>
<dbReference type="SUPFAM" id="SSF54695">
    <property type="entry name" value="POZ domain"/>
    <property type="match status" value="1"/>
</dbReference>
<comment type="caution">
    <text evidence="2">The sequence shown here is derived from an EMBL/GenBank/DDBJ whole genome shotgun (WGS) entry which is preliminary data.</text>
</comment>
<dbReference type="InterPro" id="IPR011333">
    <property type="entry name" value="SKP1/BTB/POZ_sf"/>
</dbReference>
<dbReference type="AlphaFoldDB" id="A0A9Q0LDU5"/>
<feature type="domain" description="BTB" evidence="1">
    <location>
        <begin position="155"/>
        <end position="221"/>
    </location>
</feature>
<dbReference type="CDD" id="cd18186">
    <property type="entry name" value="BTB_POZ_ZBTB_KLHL-like"/>
    <property type="match status" value="1"/>
</dbReference>
<dbReference type="PROSITE" id="PS50097">
    <property type="entry name" value="BTB"/>
    <property type="match status" value="1"/>
</dbReference>